<accession>A0A6A4HYN3</accession>
<organism evidence="2 3">
    <name type="scientific">Gymnopus androsaceus JB14</name>
    <dbReference type="NCBI Taxonomy" id="1447944"/>
    <lineage>
        <taxon>Eukaryota</taxon>
        <taxon>Fungi</taxon>
        <taxon>Dikarya</taxon>
        <taxon>Basidiomycota</taxon>
        <taxon>Agaricomycotina</taxon>
        <taxon>Agaricomycetes</taxon>
        <taxon>Agaricomycetidae</taxon>
        <taxon>Agaricales</taxon>
        <taxon>Marasmiineae</taxon>
        <taxon>Omphalotaceae</taxon>
        <taxon>Gymnopus</taxon>
    </lineage>
</organism>
<evidence type="ECO:0000313" key="2">
    <source>
        <dbReference type="EMBL" id="KAE9402047.1"/>
    </source>
</evidence>
<dbReference type="AlphaFoldDB" id="A0A6A4HYN3"/>
<evidence type="ECO:0000256" key="1">
    <source>
        <dbReference type="SAM" id="MobiDB-lite"/>
    </source>
</evidence>
<gene>
    <name evidence="2" type="ORF">BT96DRAFT_918521</name>
</gene>
<reference evidence="2" key="1">
    <citation type="journal article" date="2019" name="Environ. Microbiol.">
        <title>Fungal ecological strategies reflected in gene transcription - a case study of two litter decomposers.</title>
        <authorList>
            <person name="Barbi F."/>
            <person name="Kohler A."/>
            <person name="Barry K."/>
            <person name="Baskaran P."/>
            <person name="Daum C."/>
            <person name="Fauchery L."/>
            <person name="Ihrmark K."/>
            <person name="Kuo A."/>
            <person name="LaButti K."/>
            <person name="Lipzen A."/>
            <person name="Morin E."/>
            <person name="Grigoriev I.V."/>
            <person name="Henrissat B."/>
            <person name="Lindahl B."/>
            <person name="Martin F."/>
        </authorList>
    </citation>
    <scope>NUCLEOTIDE SEQUENCE</scope>
    <source>
        <strain evidence="2">JB14</strain>
    </source>
</reference>
<feature type="region of interest" description="Disordered" evidence="1">
    <location>
        <begin position="35"/>
        <end position="91"/>
    </location>
</feature>
<name>A0A6A4HYN3_9AGAR</name>
<keyword evidence="3" id="KW-1185">Reference proteome</keyword>
<feature type="non-terminal residue" evidence="2">
    <location>
        <position position="1"/>
    </location>
</feature>
<dbReference type="Proteomes" id="UP000799118">
    <property type="component" value="Unassembled WGS sequence"/>
</dbReference>
<protein>
    <submittedName>
        <fullName evidence="2">Uncharacterized protein</fullName>
    </submittedName>
</protein>
<proteinExistence type="predicted"/>
<dbReference type="EMBL" id="ML769439">
    <property type="protein sequence ID" value="KAE9402047.1"/>
    <property type="molecule type" value="Genomic_DNA"/>
</dbReference>
<evidence type="ECO:0000313" key="3">
    <source>
        <dbReference type="Proteomes" id="UP000799118"/>
    </source>
</evidence>
<feature type="compositionally biased region" description="Polar residues" evidence="1">
    <location>
        <begin position="59"/>
        <end position="70"/>
    </location>
</feature>
<sequence>RLLQYVYKHLEGTRKHLLAGLQDENPTGIRIRSRRFKRNKNVTPESFQGDGYPKDVADTSPSPSRVQDTSPSRHHRRIGINTVTNSDSSSSSMSLCTASAAIESLPYDVTPGYERHDQRDPIQASRPVLFMMRLSICLLQVALRTGRLPNVSRSTGIRFFWCCYQL</sequence>